<feature type="region of interest" description="Disordered" evidence="1">
    <location>
        <begin position="70"/>
        <end position="121"/>
    </location>
</feature>
<dbReference type="AlphaFoldDB" id="A0A177AFH3"/>
<dbReference type="OrthoDB" id="3436397at2759"/>
<dbReference type="RefSeq" id="XP_024325206.1">
    <property type="nucleotide sequence ID" value="XM_024466695.1"/>
</dbReference>
<name>A0A177AFH3_9PEZI</name>
<feature type="region of interest" description="Disordered" evidence="1">
    <location>
        <begin position="1"/>
        <end position="50"/>
    </location>
</feature>
<reference evidence="2" key="1">
    <citation type="submission" date="2016-03" db="EMBL/GenBank/DDBJ databases">
        <title>Updated assembly of Pseudogymnoascus destructans, the fungus causing white-nose syndrome of bats.</title>
        <authorList>
            <person name="Palmer J.M."/>
            <person name="Drees K.P."/>
            <person name="Foster J.T."/>
            <person name="Lindner D.L."/>
        </authorList>
    </citation>
    <scope>NUCLEOTIDE SEQUENCE [LARGE SCALE GENOMIC DNA]</scope>
    <source>
        <strain evidence="2">20631-21</strain>
    </source>
</reference>
<feature type="compositionally biased region" description="Basic and acidic residues" evidence="1">
    <location>
        <begin position="100"/>
        <end position="121"/>
    </location>
</feature>
<feature type="compositionally biased region" description="Polar residues" evidence="1">
    <location>
        <begin position="70"/>
        <end position="79"/>
    </location>
</feature>
<evidence type="ECO:0000313" key="2">
    <source>
        <dbReference type="EMBL" id="OAF59923.1"/>
    </source>
</evidence>
<evidence type="ECO:0000256" key="1">
    <source>
        <dbReference type="SAM" id="MobiDB-lite"/>
    </source>
</evidence>
<feature type="compositionally biased region" description="Basic and acidic residues" evidence="1">
    <location>
        <begin position="13"/>
        <end position="50"/>
    </location>
</feature>
<accession>A0A177AFH3</accession>
<dbReference type="EMBL" id="KV441392">
    <property type="protein sequence ID" value="OAF59923.1"/>
    <property type="molecule type" value="Genomic_DNA"/>
</dbReference>
<dbReference type="GeneID" id="36286123"/>
<dbReference type="Proteomes" id="UP000077154">
    <property type="component" value="Unassembled WGS sequence"/>
</dbReference>
<protein>
    <submittedName>
        <fullName evidence="2">Uncharacterized protein</fullName>
    </submittedName>
</protein>
<sequence>MSRQPCTKSASKWRQEEPLDGSRRLPSQDKDYKKQLDGAATNERRSREESIVEKAASYIPGVSIVQSAIQGKHGASTSEAKVEDVGKPLTRPANDVQVEEFLKEQCRSRSTDEDTPKPDEG</sequence>
<feature type="compositionally biased region" description="Polar residues" evidence="1">
    <location>
        <begin position="1"/>
        <end position="12"/>
    </location>
</feature>
<gene>
    <name evidence="2" type="ORF">VC83_03046</name>
</gene>
<organism evidence="2">
    <name type="scientific">Pseudogymnoascus destructans</name>
    <dbReference type="NCBI Taxonomy" id="655981"/>
    <lineage>
        <taxon>Eukaryota</taxon>
        <taxon>Fungi</taxon>
        <taxon>Dikarya</taxon>
        <taxon>Ascomycota</taxon>
        <taxon>Pezizomycotina</taxon>
        <taxon>Leotiomycetes</taxon>
        <taxon>Thelebolales</taxon>
        <taxon>Thelebolaceae</taxon>
        <taxon>Pseudogymnoascus</taxon>
    </lineage>
</organism>
<proteinExistence type="predicted"/>